<accession>A2FAE2</accession>
<name>A2FAE2_TRIV3</name>
<dbReference type="Pfam" id="PF13405">
    <property type="entry name" value="EF-hand_6"/>
    <property type="match status" value="1"/>
</dbReference>
<organism evidence="3 4">
    <name type="scientific">Trichomonas vaginalis (strain ATCC PRA-98 / G3)</name>
    <dbReference type="NCBI Taxonomy" id="412133"/>
    <lineage>
        <taxon>Eukaryota</taxon>
        <taxon>Metamonada</taxon>
        <taxon>Parabasalia</taxon>
        <taxon>Trichomonadida</taxon>
        <taxon>Trichomonadidae</taxon>
        <taxon>Trichomonas</taxon>
    </lineage>
</organism>
<dbReference type="PROSITE" id="PS00018">
    <property type="entry name" value="EF_HAND_1"/>
    <property type="match status" value="1"/>
</dbReference>
<proteinExistence type="predicted"/>
<dbReference type="AlphaFoldDB" id="A2FAE2"/>
<dbReference type="InterPro" id="IPR018247">
    <property type="entry name" value="EF_Hand_1_Ca_BS"/>
</dbReference>
<reference evidence="3" key="1">
    <citation type="submission" date="2006-10" db="EMBL/GenBank/DDBJ databases">
        <authorList>
            <person name="Amadeo P."/>
            <person name="Zhao Q."/>
            <person name="Wortman J."/>
            <person name="Fraser-Liggett C."/>
            <person name="Carlton J."/>
        </authorList>
    </citation>
    <scope>NUCLEOTIDE SEQUENCE</scope>
    <source>
        <strain evidence="3">G3</strain>
    </source>
</reference>
<dbReference type="Gene3D" id="1.10.238.10">
    <property type="entry name" value="EF-hand"/>
    <property type="match status" value="1"/>
</dbReference>
<dbReference type="Proteomes" id="UP000001542">
    <property type="component" value="Unassembled WGS sequence"/>
</dbReference>
<sequence>MVKNNEYLQVLFKVIDDDGNGFLDKDEVKDFFKQLGCSDYYSNTFAQLFVGIIGGADNKISNAELTFAFRNAESWEIKQIHNREVIDFVI</sequence>
<evidence type="ECO:0000256" key="1">
    <source>
        <dbReference type="ARBA" id="ARBA00022837"/>
    </source>
</evidence>
<dbReference type="PROSITE" id="PS50222">
    <property type="entry name" value="EF_HAND_2"/>
    <property type="match status" value="1"/>
</dbReference>
<keyword evidence="1" id="KW-0106">Calcium</keyword>
<protein>
    <submittedName>
        <fullName evidence="3">EF hand family protein</fullName>
    </submittedName>
</protein>
<evidence type="ECO:0000313" key="3">
    <source>
        <dbReference type="EMBL" id="EAX98114.1"/>
    </source>
</evidence>
<keyword evidence="4" id="KW-1185">Reference proteome</keyword>
<dbReference type="SUPFAM" id="SSF47473">
    <property type="entry name" value="EF-hand"/>
    <property type="match status" value="1"/>
</dbReference>
<dbReference type="OrthoDB" id="26525at2759"/>
<gene>
    <name evidence="3" type="ORF">TVAG_299870</name>
</gene>
<feature type="domain" description="EF-hand" evidence="2">
    <location>
        <begin position="3"/>
        <end position="38"/>
    </location>
</feature>
<evidence type="ECO:0000259" key="2">
    <source>
        <dbReference type="PROSITE" id="PS50222"/>
    </source>
</evidence>
<dbReference type="InParanoid" id="A2FAE2"/>
<dbReference type="VEuPathDB" id="TrichDB:TVAG_299870"/>
<dbReference type="EMBL" id="DS113687">
    <property type="protein sequence ID" value="EAX98114.1"/>
    <property type="molecule type" value="Genomic_DNA"/>
</dbReference>
<dbReference type="SMART" id="SM00054">
    <property type="entry name" value="EFh"/>
    <property type="match status" value="1"/>
</dbReference>
<dbReference type="InterPro" id="IPR002048">
    <property type="entry name" value="EF_hand_dom"/>
</dbReference>
<dbReference type="GO" id="GO:0005509">
    <property type="term" value="F:calcium ion binding"/>
    <property type="evidence" value="ECO:0007669"/>
    <property type="project" value="InterPro"/>
</dbReference>
<reference evidence="3" key="2">
    <citation type="journal article" date="2007" name="Science">
        <title>Draft genome sequence of the sexually transmitted pathogen Trichomonas vaginalis.</title>
        <authorList>
            <person name="Carlton J.M."/>
            <person name="Hirt R.P."/>
            <person name="Silva J.C."/>
            <person name="Delcher A.L."/>
            <person name="Schatz M."/>
            <person name="Zhao Q."/>
            <person name="Wortman J.R."/>
            <person name="Bidwell S.L."/>
            <person name="Alsmark U.C.M."/>
            <person name="Besteiro S."/>
            <person name="Sicheritz-Ponten T."/>
            <person name="Noel C.J."/>
            <person name="Dacks J.B."/>
            <person name="Foster P.G."/>
            <person name="Simillion C."/>
            <person name="Van de Peer Y."/>
            <person name="Miranda-Saavedra D."/>
            <person name="Barton G.J."/>
            <person name="Westrop G.D."/>
            <person name="Mueller S."/>
            <person name="Dessi D."/>
            <person name="Fiori P.L."/>
            <person name="Ren Q."/>
            <person name="Paulsen I."/>
            <person name="Zhang H."/>
            <person name="Bastida-Corcuera F.D."/>
            <person name="Simoes-Barbosa A."/>
            <person name="Brown M.T."/>
            <person name="Hayes R.D."/>
            <person name="Mukherjee M."/>
            <person name="Okumura C.Y."/>
            <person name="Schneider R."/>
            <person name="Smith A.J."/>
            <person name="Vanacova S."/>
            <person name="Villalvazo M."/>
            <person name="Haas B.J."/>
            <person name="Pertea M."/>
            <person name="Feldblyum T.V."/>
            <person name="Utterback T.R."/>
            <person name="Shu C.L."/>
            <person name="Osoegawa K."/>
            <person name="de Jong P.J."/>
            <person name="Hrdy I."/>
            <person name="Horvathova L."/>
            <person name="Zubacova Z."/>
            <person name="Dolezal P."/>
            <person name="Malik S.B."/>
            <person name="Logsdon J.M. Jr."/>
            <person name="Henze K."/>
            <person name="Gupta A."/>
            <person name="Wang C.C."/>
            <person name="Dunne R.L."/>
            <person name="Upcroft J.A."/>
            <person name="Upcroft P."/>
            <person name="White O."/>
            <person name="Salzberg S.L."/>
            <person name="Tang P."/>
            <person name="Chiu C.-H."/>
            <person name="Lee Y.-S."/>
            <person name="Embley T.M."/>
            <person name="Coombs G.H."/>
            <person name="Mottram J.C."/>
            <person name="Tachezy J."/>
            <person name="Fraser-Liggett C.M."/>
            <person name="Johnson P.J."/>
        </authorList>
    </citation>
    <scope>NUCLEOTIDE SEQUENCE [LARGE SCALE GENOMIC DNA]</scope>
    <source>
        <strain evidence="3">G3</strain>
    </source>
</reference>
<evidence type="ECO:0000313" key="4">
    <source>
        <dbReference type="Proteomes" id="UP000001542"/>
    </source>
</evidence>
<dbReference type="InterPro" id="IPR011992">
    <property type="entry name" value="EF-hand-dom_pair"/>
</dbReference>
<dbReference type="SMR" id="A2FAE2"/>
<dbReference type="VEuPathDB" id="TrichDB:TVAGG3_0173710"/>